<dbReference type="EMBL" id="JAMTCO010000008">
    <property type="protein sequence ID" value="MCP2271177.1"/>
    <property type="molecule type" value="Genomic_DNA"/>
</dbReference>
<dbReference type="CDD" id="cd07043">
    <property type="entry name" value="STAS_anti-anti-sigma_factors"/>
    <property type="match status" value="1"/>
</dbReference>
<dbReference type="RefSeq" id="WP_253888125.1">
    <property type="nucleotide sequence ID" value="NZ_BAAAVB010000014.1"/>
</dbReference>
<dbReference type="PROSITE" id="PS50801">
    <property type="entry name" value="STAS"/>
    <property type="match status" value="1"/>
</dbReference>
<dbReference type="InterPro" id="IPR036513">
    <property type="entry name" value="STAS_dom_sf"/>
</dbReference>
<keyword evidence="3" id="KW-1185">Reference proteome</keyword>
<sequence>MERRADGRVVLVRVEGELDLSTVGVLAAGLDEGLAEATASGVSLLVVDLGATTFLGSVAMTRLIVARDDAAALGVDLGVVASPGGIVARALEVAGMNQVFPIERTLDWLLRVLPRPRS</sequence>
<comment type="caution">
    <text evidence="2">The sequence shown here is derived from an EMBL/GenBank/DDBJ whole genome shotgun (WGS) entry which is preliminary data.</text>
</comment>
<name>A0ABT1IEW8_9PSEU</name>
<protein>
    <submittedName>
        <fullName evidence="2">Anti-anti-sigma factor</fullName>
    </submittedName>
</protein>
<dbReference type="Gene3D" id="3.30.750.24">
    <property type="entry name" value="STAS domain"/>
    <property type="match status" value="1"/>
</dbReference>
<accession>A0ABT1IEW8</accession>
<dbReference type="InterPro" id="IPR002645">
    <property type="entry name" value="STAS_dom"/>
</dbReference>
<reference evidence="2 3" key="1">
    <citation type="submission" date="2022-06" db="EMBL/GenBank/DDBJ databases">
        <title>Genomic Encyclopedia of Archaeal and Bacterial Type Strains, Phase II (KMG-II): from individual species to whole genera.</title>
        <authorList>
            <person name="Goeker M."/>
        </authorList>
    </citation>
    <scope>NUCLEOTIDE SEQUENCE [LARGE SCALE GENOMIC DNA]</scope>
    <source>
        <strain evidence="2 3">DSM 44255</strain>
    </source>
</reference>
<dbReference type="Proteomes" id="UP001205185">
    <property type="component" value="Unassembled WGS sequence"/>
</dbReference>
<feature type="domain" description="STAS" evidence="1">
    <location>
        <begin position="1"/>
        <end position="113"/>
    </location>
</feature>
<evidence type="ECO:0000259" key="1">
    <source>
        <dbReference type="PROSITE" id="PS50801"/>
    </source>
</evidence>
<proteinExistence type="predicted"/>
<gene>
    <name evidence="2" type="ORF">LV75_003689</name>
</gene>
<evidence type="ECO:0000313" key="2">
    <source>
        <dbReference type="EMBL" id="MCP2271177.1"/>
    </source>
</evidence>
<evidence type="ECO:0000313" key="3">
    <source>
        <dbReference type="Proteomes" id="UP001205185"/>
    </source>
</evidence>
<dbReference type="Pfam" id="PF01740">
    <property type="entry name" value="STAS"/>
    <property type="match status" value="1"/>
</dbReference>
<dbReference type="SUPFAM" id="SSF52091">
    <property type="entry name" value="SpoIIaa-like"/>
    <property type="match status" value="1"/>
</dbReference>
<organism evidence="2 3">
    <name type="scientific">Actinokineospora diospyrosa</name>
    <dbReference type="NCBI Taxonomy" id="103728"/>
    <lineage>
        <taxon>Bacteria</taxon>
        <taxon>Bacillati</taxon>
        <taxon>Actinomycetota</taxon>
        <taxon>Actinomycetes</taxon>
        <taxon>Pseudonocardiales</taxon>
        <taxon>Pseudonocardiaceae</taxon>
        <taxon>Actinokineospora</taxon>
    </lineage>
</organism>